<proteinExistence type="predicted"/>
<dbReference type="EMBL" id="BPQB01000097">
    <property type="protein sequence ID" value="GJE98918.1"/>
    <property type="molecule type" value="Genomic_DNA"/>
</dbReference>
<protein>
    <submittedName>
        <fullName evidence="1">Uncharacterized protein</fullName>
    </submittedName>
</protein>
<sequence length="68" mass="7294">MFTYDKPGQNLDIRGVIRYGPAANASALQDMDTVQLVPAVVASAPNATRQYPLTIVLELADSQLFLGS</sequence>
<dbReference type="AlphaFoldDB" id="A0A9P3GPW6"/>
<name>A0A9P3GPW6_9APHY</name>
<gene>
    <name evidence="1" type="ORF">PsYK624_151550</name>
</gene>
<comment type="caution">
    <text evidence="1">The sequence shown here is derived from an EMBL/GenBank/DDBJ whole genome shotgun (WGS) entry which is preliminary data.</text>
</comment>
<evidence type="ECO:0000313" key="2">
    <source>
        <dbReference type="Proteomes" id="UP000703269"/>
    </source>
</evidence>
<dbReference type="Proteomes" id="UP000703269">
    <property type="component" value="Unassembled WGS sequence"/>
</dbReference>
<keyword evidence="2" id="KW-1185">Reference proteome</keyword>
<reference evidence="1 2" key="1">
    <citation type="submission" date="2021-08" db="EMBL/GenBank/DDBJ databases">
        <title>Draft Genome Sequence of Phanerochaete sordida strain YK-624.</title>
        <authorList>
            <person name="Mori T."/>
            <person name="Dohra H."/>
            <person name="Suzuki T."/>
            <person name="Kawagishi H."/>
            <person name="Hirai H."/>
        </authorList>
    </citation>
    <scope>NUCLEOTIDE SEQUENCE [LARGE SCALE GENOMIC DNA]</scope>
    <source>
        <strain evidence="1 2">YK-624</strain>
    </source>
</reference>
<evidence type="ECO:0000313" key="1">
    <source>
        <dbReference type="EMBL" id="GJE98918.1"/>
    </source>
</evidence>
<dbReference type="OrthoDB" id="2121828at2759"/>
<accession>A0A9P3GPW6</accession>
<organism evidence="1 2">
    <name type="scientific">Phanerochaete sordida</name>
    <dbReference type="NCBI Taxonomy" id="48140"/>
    <lineage>
        <taxon>Eukaryota</taxon>
        <taxon>Fungi</taxon>
        <taxon>Dikarya</taxon>
        <taxon>Basidiomycota</taxon>
        <taxon>Agaricomycotina</taxon>
        <taxon>Agaricomycetes</taxon>
        <taxon>Polyporales</taxon>
        <taxon>Phanerochaetaceae</taxon>
        <taxon>Phanerochaete</taxon>
    </lineage>
</organism>